<keyword evidence="2" id="KW-0808">Transferase</keyword>
<dbReference type="Proteomes" id="UP000199645">
    <property type="component" value="Unassembled WGS sequence"/>
</dbReference>
<keyword evidence="3" id="KW-1185">Reference proteome</keyword>
<dbReference type="InterPro" id="IPR029063">
    <property type="entry name" value="SAM-dependent_MTases_sf"/>
</dbReference>
<dbReference type="Gene3D" id="3.40.50.150">
    <property type="entry name" value="Vaccinia Virus protein VP39"/>
    <property type="match status" value="1"/>
</dbReference>
<dbReference type="PANTHER" id="PTHR42912">
    <property type="entry name" value="METHYLTRANSFERASE"/>
    <property type="match status" value="1"/>
</dbReference>
<dbReference type="EMBL" id="FONV01000027">
    <property type="protein sequence ID" value="SFF87429.1"/>
    <property type="molecule type" value="Genomic_DNA"/>
</dbReference>
<evidence type="ECO:0000313" key="2">
    <source>
        <dbReference type="EMBL" id="SFF87429.1"/>
    </source>
</evidence>
<feature type="domain" description="Methyltransferase" evidence="1">
    <location>
        <begin position="53"/>
        <end position="143"/>
    </location>
</feature>
<dbReference type="Pfam" id="PF13649">
    <property type="entry name" value="Methyltransf_25"/>
    <property type="match status" value="1"/>
</dbReference>
<dbReference type="CDD" id="cd02440">
    <property type="entry name" value="AdoMet_MTases"/>
    <property type="match status" value="1"/>
</dbReference>
<dbReference type="AlphaFoldDB" id="A0A1I2M9D7"/>
<accession>A0A1I2M9D7</accession>
<dbReference type="GO" id="GO:0032259">
    <property type="term" value="P:methylation"/>
    <property type="evidence" value="ECO:0007669"/>
    <property type="project" value="UniProtKB-KW"/>
</dbReference>
<keyword evidence="2" id="KW-0489">Methyltransferase</keyword>
<evidence type="ECO:0000259" key="1">
    <source>
        <dbReference type="Pfam" id="PF13649"/>
    </source>
</evidence>
<dbReference type="GO" id="GO:0008168">
    <property type="term" value="F:methyltransferase activity"/>
    <property type="evidence" value="ECO:0007669"/>
    <property type="project" value="UniProtKB-KW"/>
</dbReference>
<protein>
    <submittedName>
        <fullName evidence="2">Methyltransferase domain-containing protein</fullName>
    </submittedName>
</protein>
<sequence>MDDPIEELRHAHDVLADWYAERLAGALEAMPVDRAVLDLFGELTLAAGLGSDVADVGCGTGRLEPYLAARGLSPQGVDLSPGMIEVARRDHPAFRFEVADLRELPFADASLAGVVCWYSLIFLAPSDRKPAFAELARVVKPGGHLVTAFKDGDGRHRRGGRSAGLGVEFDSYWLSTGEMTELAAGAGFEVVFRAGRPAEEGESCPQGYLLLRKAVHARA</sequence>
<dbReference type="STRING" id="35752.SAMN05421541_12734"/>
<dbReference type="RefSeq" id="WP_093621840.1">
    <property type="nucleotide sequence ID" value="NZ_BOMT01000109.1"/>
</dbReference>
<dbReference type="InterPro" id="IPR050508">
    <property type="entry name" value="Methyltransf_Superfamily"/>
</dbReference>
<dbReference type="OrthoDB" id="9805171at2"/>
<proteinExistence type="predicted"/>
<dbReference type="SUPFAM" id="SSF53335">
    <property type="entry name" value="S-adenosyl-L-methionine-dependent methyltransferases"/>
    <property type="match status" value="1"/>
</dbReference>
<dbReference type="InterPro" id="IPR041698">
    <property type="entry name" value="Methyltransf_25"/>
</dbReference>
<evidence type="ECO:0000313" key="3">
    <source>
        <dbReference type="Proteomes" id="UP000199645"/>
    </source>
</evidence>
<dbReference type="PANTHER" id="PTHR42912:SF95">
    <property type="entry name" value="METHYLTRANSFERASE TYPE 11 DOMAIN-CONTAINING PROTEIN"/>
    <property type="match status" value="1"/>
</dbReference>
<name>A0A1I2M9D7_9ACTN</name>
<reference evidence="2 3" key="1">
    <citation type="submission" date="2016-10" db="EMBL/GenBank/DDBJ databases">
        <authorList>
            <person name="de Groot N.N."/>
        </authorList>
    </citation>
    <scope>NUCLEOTIDE SEQUENCE [LARGE SCALE GENOMIC DNA]</scope>
    <source>
        <strain evidence="2 3">DSM 43019</strain>
    </source>
</reference>
<organism evidence="2 3">
    <name type="scientific">Actinoplanes philippinensis</name>
    <dbReference type="NCBI Taxonomy" id="35752"/>
    <lineage>
        <taxon>Bacteria</taxon>
        <taxon>Bacillati</taxon>
        <taxon>Actinomycetota</taxon>
        <taxon>Actinomycetes</taxon>
        <taxon>Micromonosporales</taxon>
        <taxon>Micromonosporaceae</taxon>
        <taxon>Actinoplanes</taxon>
    </lineage>
</organism>
<gene>
    <name evidence="2" type="ORF">SAMN05421541_12734</name>
</gene>